<accession>A0A6M0SBK8</accession>
<name>A0A6M0SBK8_9CYAN</name>
<dbReference type="InterPro" id="IPR000182">
    <property type="entry name" value="GNAT_dom"/>
</dbReference>
<keyword evidence="2" id="KW-0808">Transferase</keyword>
<reference evidence="2 3" key="1">
    <citation type="journal article" date="2020" name="Microb. Ecol.">
        <title>Ecogenomics of the Marine Benthic Filamentous Cyanobacterium Adonisia.</title>
        <authorList>
            <person name="Walter J.M."/>
            <person name="Coutinho F.H."/>
            <person name="Leomil L."/>
            <person name="Hargreaves P.I."/>
            <person name="Campeao M.E."/>
            <person name="Vieira V.V."/>
            <person name="Silva B.S."/>
            <person name="Fistarol G.O."/>
            <person name="Salomon P.S."/>
            <person name="Sawabe T."/>
            <person name="Mino S."/>
            <person name="Hosokawa M."/>
            <person name="Miyashita H."/>
            <person name="Maruyama F."/>
            <person name="van Verk M.C."/>
            <person name="Dutilh B.E."/>
            <person name="Thompson C.C."/>
            <person name="Thompson F.L."/>
        </authorList>
    </citation>
    <scope>NUCLEOTIDE SEQUENCE [LARGE SCALE GENOMIC DNA]</scope>
    <source>
        <strain evidence="2 3">CCMR0082</strain>
    </source>
</reference>
<dbReference type="Pfam" id="PF13302">
    <property type="entry name" value="Acetyltransf_3"/>
    <property type="match status" value="1"/>
</dbReference>
<dbReference type="Gene3D" id="3.40.630.30">
    <property type="match status" value="1"/>
</dbReference>
<proteinExistence type="predicted"/>
<gene>
    <name evidence="2" type="ORF">D0962_24310</name>
</gene>
<dbReference type="InterPro" id="IPR016181">
    <property type="entry name" value="Acyl_CoA_acyltransferase"/>
</dbReference>
<organism evidence="2 3">
    <name type="scientific">Adonisia turfae CCMR0082</name>
    <dbReference type="NCBI Taxonomy" id="2304604"/>
    <lineage>
        <taxon>Bacteria</taxon>
        <taxon>Bacillati</taxon>
        <taxon>Cyanobacteriota</taxon>
        <taxon>Adonisia</taxon>
        <taxon>Adonisia turfae</taxon>
    </lineage>
</organism>
<dbReference type="SUPFAM" id="SSF55729">
    <property type="entry name" value="Acyl-CoA N-acyltransferases (Nat)"/>
    <property type="match status" value="1"/>
</dbReference>
<dbReference type="AlphaFoldDB" id="A0A6M0SBK8"/>
<evidence type="ECO:0000313" key="3">
    <source>
        <dbReference type="Proteomes" id="UP000473574"/>
    </source>
</evidence>
<dbReference type="PROSITE" id="PS51186">
    <property type="entry name" value="GNAT"/>
    <property type="match status" value="1"/>
</dbReference>
<protein>
    <submittedName>
        <fullName evidence="2">N-acetyltransferase</fullName>
    </submittedName>
</protein>
<dbReference type="Proteomes" id="UP000473574">
    <property type="component" value="Unassembled WGS sequence"/>
</dbReference>
<evidence type="ECO:0000313" key="2">
    <source>
        <dbReference type="EMBL" id="NEZ65844.1"/>
    </source>
</evidence>
<feature type="domain" description="N-acetyltransferase" evidence="1">
    <location>
        <begin position="3"/>
        <end position="164"/>
    </location>
</feature>
<evidence type="ECO:0000259" key="1">
    <source>
        <dbReference type="PROSITE" id="PS51186"/>
    </source>
</evidence>
<sequence>MNRAIRELEANDIDQIIQYFLKAESKFLKGMGVEPTKLPSADEWKALLNKDLNRPISERHFYYILWELDNHAIGHSNINKITFGQEAYMHLHLWEPQTRQRNHGTYFIGQSISKYFQTFELKRLVCEPYAMNPAPNRTLAKVGFELVKTYETTPGWINFQQTVNRWILSEEKWSQSAAM</sequence>
<dbReference type="EMBL" id="QZCE01000002">
    <property type="protein sequence ID" value="NEZ65844.1"/>
    <property type="molecule type" value="Genomic_DNA"/>
</dbReference>
<dbReference type="RefSeq" id="WP_163667348.1">
    <property type="nucleotide sequence ID" value="NZ_QZCE01000002.1"/>
</dbReference>
<comment type="caution">
    <text evidence="2">The sequence shown here is derived from an EMBL/GenBank/DDBJ whole genome shotgun (WGS) entry which is preliminary data.</text>
</comment>
<dbReference type="GO" id="GO:0016747">
    <property type="term" value="F:acyltransferase activity, transferring groups other than amino-acyl groups"/>
    <property type="evidence" value="ECO:0007669"/>
    <property type="project" value="InterPro"/>
</dbReference>